<dbReference type="PANTHER" id="PTHR43611">
    <property type="entry name" value="ALPHA-D-GLUCOSE 1-PHOSPHATE PHOSPHATASE"/>
    <property type="match status" value="1"/>
</dbReference>
<dbReference type="CDD" id="cd02603">
    <property type="entry name" value="HAD_sEH-N_like"/>
    <property type="match status" value="1"/>
</dbReference>
<dbReference type="NCBIfam" id="TIGR01509">
    <property type="entry name" value="HAD-SF-IA-v3"/>
    <property type="match status" value="1"/>
</dbReference>
<dbReference type="SFLD" id="SFLDS00003">
    <property type="entry name" value="Haloacid_Dehalogenase"/>
    <property type="match status" value="1"/>
</dbReference>
<dbReference type="AlphaFoldDB" id="A0A419I312"/>
<name>A0A419I312_9PSEU</name>
<dbReference type="SUPFAM" id="SSF56784">
    <property type="entry name" value="HAD-like"/>
    <property type="match status" value="1"/>
</dbReference>
<keyword evidence="2" id="KW-1185">Reference proteome</keyword>
<protein>
    <submittedName>
        <fullName evidence="1">HAD family phosphatase</fullName>
    </submittedName>
</protein>
<evidence type="ECO:0000313" key="1">
    <source>
        <dbReference type="EMBL" id="RJQ84423.1"/>
    </source>
</evidence>
<evidence type="ECO:0000313" key="2">
    <source>
        <dbReference type="Proteomes" id="UP000285112"/>
    </source>
</evidence>
<accession>A0A419I312</accession>
<dbReference type="InterPro" id="IPR023214">
    <property type="entry name" value="HAD_sf"/>
</dbReference>
<dbReference type="EMBL" id="QZFV01000087">
    <property type="protein sequence ID" value="RJQ84423.1"/>
    <property type="molecule type" value="Genomic_DNA"/>
</dbReference>
<dbReference type="SFLD" id="SFLDG01129">
    <property type="entry name" value="C1.5:_HAD__Beta-PGM__Phosphata"/>
    <property type="match status" value="1"/>
</dbReference>
<organism evidence="1 2">
    <name type="scientific">Amycolatopsis panacis</name>
    <dbReference type="NCBI Taxonomy" id="2340917"/>
    <lineage>
        <taxon>Bacteria</taxon>
        <taxon>Bacillati</taxon>
        <taxon>Actinomycetota</taxon>
        <taxon>Actinomycetes</taxon>
        <taxon>Pseudonocardiales</taxon>
        <taxon>Pseudonocardiaceae</taxon>
        <taxon>Amycolatopsis</taxon>
    </lineage>
</organism>
<dbReference type="PANTHER" id="PTHR43611:SF3">
    <property type="entry name" value="FLAVIN MONONUCLEOTIDE HYDROLASE 1, CHLOROPLATIC"/>
    <property type="match status" value="1"/>
</dbReference>
<sequence>MSHWIVFDYGEVLCTRTTALPKLAAVTGVPAEDFEPVYWELREPYDRGSTDLAYWTAIGERLGVQVDEALSAELTALDVAGWSHLTTEALDLLGSLAEAGASLALLSNASVTFGAWVREQEWAKLFRHTMFSGDVRCAKPDAEIYRLLLAQLGAEPGECLFFDDRASNVEGARAVGLRAHVWNGAEAARAALG</sequence>
<dbReference type="OrthoDB" id="9797415at2"/>
<dbReference type="RefSeq" id="WP_120024397.1">
    <property type="nucleotide sequence ID" value="NZ_QZFV01000087.1"/>
</dbReference>
<gene>
    <name evidence="1" type="ORF">D5S19_17500</name>
</gene>
<comment type="caution">
    <text evidence="1">The sequence shown here is derived from an EMBL/GenBank/DDBJ whole genome shotgun (WGS) entry which is preliminary data.</text>
</comment>
<dbReference type="Proteomes" id="UP000285112">
    <property type="component" value="Unassembled WGS sequence"/>
</dbReference>
<dbReference type="Gene3D" id="3.40.50.1000">
    <property type="entry name" value="HAD superfamily/HAD-like"/>
    <property type="match status" value="1"/>
</dbReference>
<proteinExistence type="predicted"/>
<dbReference type="InterPro" id="IPR036412">
    <property type="entry name" value="HAD-like_sf"/>
</dbReference>
<dbReference type="InterPro" id="IPR006439">
    <property type="entry name" value="HAD-SF_hydro_IA"/>
</dbReference>
<dbReference type="Pfam" id="PF00702">
    <property type="entry name" value="Hydrolase"/>
    <property type="match status" value="1"/>
</dbReference>
<reference evidence="1 2" key="1">
    <citation type="submission" date="2018-09" db="EMBL/GenBank/DDBJ databases">
        <title>YIM PH 21725 draft genome.</title>
        <authorList>
            <person name="Miao C."/>
        </authorList>
    </citation>
    <scope>NUCLEOTIDE SEQUENCE [LARGE SCALE GENOMIC DNA]</scope>
    <source>
        <strain evidence="2">YIM PH21725</strain>
    </source>
</reference>